<evidence type="ECO:0000313" key="3">
    <source>
        <dbReference type="Proteomes" id="UP000298663"/>
    </source>
</evidence>
<gene>
    <name evidence="2" type="ORF">L596_001340</name>
</gene>
<dbReference type="Proteomes" id="UP000298663">
    <property type="component" value="Unassembled WGS sequence"/>
</dbReference>
<comment type="caution">
    <text evidence="2">The sequence shown here is derived from an EMBL/GenBank/DDBJ whole genome shotgun (WGS) entry which is preliminary data.</text>
</comment>
<dbReference type="AlphaFoldDB" id="A0A4U8UQ04"/>
<protein>
    <submittedName>
        <fullName evidence="2">Uncharacterized protein</fullName>
    </submittedName>
</protein>
<organism evidence="2 3">
    <name type="scientific">Steinernema carpocapsae</name>
    <name type="common">Entomopathogenic nematode</name>
    <dbReference type="NCBI Taxonomy" id="34508"/>
    <lineage>
        <taxon>Eukaryota</taxon>
        <taxon>Metazoa</taxon>
        <taxon>Ecdysozoa</taxon>
        <taxon>Nematoda</taxon>
        <taxon>Chromadorea</taxon>
        <taxon>Rhabditida</taxon>
        <taxon>Tylenchina</taxon>
        <taxon>Panagrolaimomorpha</taxon>
        <taxon>Strongyloidoidea</taxon>
        <taxon>Steinernematidae</taxon>
        <taxon>Steinernema</taxon>
    </lineage>
</organism>
<feature type="region of interest" description="Disordered" evidence="1">
    <location>
        <begin position="1"/>
        <end position="24"/>
    </location>
</feature>
<reference evidence="2 3" key="2">
    <citation type="journal article" date="2019" name="G3 (Bethesda)">
        <title>Hybrid Assembly of the Genome of the Entomopathogenic Nematode Steinernema carpocapsae Identifies the X-Chromosome.</title>
        <authorList>
            <person name="Serra L."/>
            <person name="Macchietto M."/>
            <person name="Macias-Munoz A."/>
            <person name="McGill C.J."/>
            <person name="Rodriguez I.M."/>
            <person name="Rodriguez B."/>
            <person name="Murad R."/>
            <person name="Mortazavi A."/>
        </authorList>
    </citation>
    <scope>NUCLEOTIDE SEQUENCE [LARGE SCALE GENOMIC DNA]</scope>
    <source>
        <strain evidence="2 3">ALL</strain>
    </source>
</reference>
<proteinExistence type="predicted"/>
<dbReference type="EMBL" id="AZBU02000001">
    <property type="protein sequence ID" value="TMS33618.1"/>
    <property type="molecule type" value="Genomic_DNA"/>
</dbReference>
<accession>A0A4U8UQ04</accession>
<evidence type="ECO:0000313" key="2">
    <source>
        <dbReference type="EMBL" id="TMS33618.1"/>
    </source>
</evidence>
<name>A0A4U8UQ04_STECR</name>
<reference evidence="2 3" key="1">
    <citation type="journal article" date="2015" name="Genome Biol.">
        <title>Comparative genomics of Steinernema reveals deeply conserved gene regulatory networks.</title>
        <authorList>
            <person name="Dillman A.R."/>
            <person name="Macchietto M."/>
            <person name="Porter C.F."/>
            <person name="Rogers A."/>
            <person name="Williams B."/>
            <person name="Antoshechkin I."/>
            <person name="Lee M.M."/>
            <person name="Goodwin Z."/>
            <person name="Lu X."/>
            <person name="Lewis E.E."/>
            <person name="Goodrich-Blair H."/>
            <person name="Stock S.P."/>
            <person name="Adams B.J."/>
            <person name="Sternberg P.W."/>
            <person name="Mortazavi A."/>
        </authorList>
    </citation>
    <scope>NUCLEOTIDE SEQUENCE [LARGE SCALE GENOMIC DNA]</scope>
    <source>
        <strain evidence="2 3">ALL</strain>
    </source>
</reference>
<sequence>MCNNTNRVRSTRLRQHPSRQRTKLSTDKILVRKYIYRVCGAVLKFIHGFSKKLRPENQQRLREAVPEVTVSQDHQI</sequence>
<keyword evidence="3" id="KW-1185">Reference proteome</keyword>
<feature type="compositionally biased region" description="Basic residues" evidence="1">
    <location>
        <begin position="9"/>
        <end position="22"/>
    </location>
</feature>
<evidence type="ECO:0000256" key="1">
    <source>
        <dbReference type="SAM" id="MobiDB-lite"/>
    </source>
</evidence>